<gene>
    <name evidence="1" type="ORF">BEN51_11355</name>
</gene>
<protein>
    <recommendedName>
        <fullName evidence="3">TATA-box binding protein</fullName>
    </recommendedName>
</protein>
<dbReference type="KEGG" id="cia:BEN51_11355"/>
<dbReference type="AlphaFoldDB" id="A0A343JEU5"/>
<sequence length="213" mass="24962">MKKLLIIISFIIVVSFLIIGAIPNQDKNIDEFNKLTTELIKADNFLENGVRVEYTTKNNINAEYDLVKNDFIKIFGENINLLDNSIEYSDECKEVKAVFWNKNDTSYIRIDYLNKNKNIEVMEIRNILAEIINNKKEKVKYFDFVKLKIIEEEKDDTKEIIRNYMKNEEFLEVENGIIGKGILKDKTKINVGYMQYAKGEYLIIGTPVIFVTY</sequence>
<dbReference type="EMBL" id="CP016786">
    <property type="protein sequence ID" value="ASW44053.1"/>
    <property type="molecule type" value="Genomic_DNA"/>
</dbReference>
<dbReference type="Proteomes" id="UP000264883">
    <property type="component" value="Chromosome"/>
</dbReference>
<reference evidence="1 2" key="1">
    <citation type="submission" date="2016-08" db="EMBL/GenBank/DDBJ databases">
        <title>Complete Genome Sequence Of The Indigo Reducing Clostridium isatidis DSM15098.</title>
        <authorList>
            <person name="Little G.T."/>
            <person name="Minton N.P."/>
        </authorList>
    </citation>
    <scope>NUCLEOTIDE SEQUENCE [LARGE SCALE GENOMIC DNA]</scope>
    <source>
        <strain evidence="1 2">DSM 15098</strain>
    </source>
</reference>
<dbReference type="RefSeq" id="WP_119866178.1">
    <property type="nucleotide sequence ID" value="NZ_CP016786.1"/>
</dbReference>
<keyword evidence="2" id="KW-1185">Reference proteome</keyword>
<evidence type="ECO:0000313" key="1">
    <source>
        <dbReference type="EMBL" id="ASW44053.1"/>
    </source>
</evidence>
<name>A0A343JEU5_9CLOT</name>
<evidence type="ECO:0008006" key="3">
    <source>
        <dbReference type="Google" id="ProtNLM"/>
    </source>
</evidence>
<dbReference type="OrthoDB" id="1934444at2"/>
<evidence type="ECO:0000313" key="2">
    <source>
        <dbReference type="Proteomes" id="UP000264883"/>
    </source>
</evidence>
<proteinExistence type="predicted"/>
<accession>A0A343JEU5</accession>
<organism evidence="1 2">
    <name type="scientific">Clostridium isatidis</name>
    <dbReference type="NCBI Taxonomy" id="182773"/>
    <lineage>
        <taxon>Bacteria</taxon>
        <taxon>Bacillati</taxon>
        <taxon>Bacillota</taxon>
        <taxon>Clostridia</taxon>
        <taxon>Eubacteriales</taxon>
        <taxon>Clostridiaceae</taxon>
        <taxon>Clostridium</taxon>
    </lineage>
</organism>